<dbReference type="InterPro" id="IPR005358">
    <property type="entry name" value="Puta_zinc/iron-chelating_dom"/>
</dbReference>
<evidence type="ECO:0000313" key="2">
    <source>
        <dbReference type="Proteomes" id="UP000189681"/>
    </source>
</evidence>
<name>A0A1V4AY64_9BACT</name>
<gene>
    <name evidence="1" type="ORF">AYP45_00125</name>
</gene>
<sequence length="148" mass="17190">MTTKGPLSQDLYSELGTIYQHLEKELTLVNPGCNRCGTCCNFTAFDHILYASNIEVDFIVRNVKVPDFNVSDNVCPFLKENQCSIRGFRTLGCRVFYCNPQYKEVLPALYEKYYRLIKDLSRKYNTQWEYLPFLDRLAEAKKKANTGC</sequence>
<reference evidence="1 2" key="1">
    <citation type="journal article" date="2017" name="Water Res.">
        <title>Discovery and metagenomic analysis of an anammox bacterial enrichment related to Candidatus "Brocadia caroliniensis" in a full-scale glycerol-fed nitritation-denitritation separate centrate treatment process.</title>
        <authorList>
            <person name="Park H."/>
            <person name="Brotto A.C."/>
            <person name="van Loosdrecht M.C."/>
            <person name="Chandran K."/>
        </authorList>
    </citation>
    <scope>NUCLEOTIDE SEQUENCE [LARGE SCALE GENOMIC DNA]</scope>
    <source>
        <strain evidence="1">26THWARD</strain>
    </source>
</reference>
<dbReference type="EMBL" id="AYTS01000002">
    <property type="protein sequence ID" value="OOP58031.1"/>
    <property type="molecule type" value="Genomic_DNA"/>
</dbReference>
<proteinExistence type="predicted"/>
<accession>A0A1V4AY64</accession>
<evidence type="ECO:0008006" key="3">
    <source>
        <dbReference type="Google" id="ProtNLM"/>
    </source>
</evidence>
<protein>
    <recommendedName>
        <fullName evidence="3">Zinc/iron-chelating domain-containing protein</fullName>
    </recommendedName>
</protein>
<dbReference type="STRING" id="1004156.AYP45_00125"/>
<evidence type="ECO:0000313" key="1">
    <source>
        <dbReference type="EMBL" id="OOP58031.1"/>
    </source>
</evidence>
<dbReference type="AlphaFoldDB" id="A0A1V4AY64"/>
<dbReference type="Proteomes" id="UP000189681">
    <property type="component" value="Unassembled WGS sequence"/>
</dbReference>
<comment type="caution">
    <text evidence="1">The sequence shown here is derived from an EMBL/GenBank/DDBJ whole genome shotgun (WGS) entry which is preliminary data.</text>
</comment>
<dbReference type="Pfam" id="PF03692">
    <property type="entry name" value="CxxCxxCC"/>
    <property type="match status" value="1"/>
</dbReference>
<organism evidence="1 2">
    <name type="scientific">Candidatus Brocadia carolinensis</name>
    <dbReference type="NCBI Taxonomy" id="1004156"/>
    <lineage>
        <taxon>Bacteria</taxon>
        <taxon>Pseudomonadati</taxon>
        <taxon>Planctomycetota</taxon>
        <taxon>Candidatus Brocadiia</taxon>
        <taxon>Candidatus Brocadiales</taxon>
        <taxon>Candidatus Brocadiaceae</taxon>
        <taxon>Candidatus Brocadia</taxon>
    </lineage>
</organism>